<protein>
    <submittedName>
        <fullName evidence="1">Uncharacterized protein</fullName>
    </submittedName>
</protein>
<dbReference type="AlphaFoldDB" id="A0A0F9UGV3"/>
<comment type="caution">
    <text evidence="1">The sequence shown here is derived from an EMBL/GenBank/DDBJ whole genome shotgun (WGS) entry which is preliminary data.</text>
</comment>
<name>A0A0F9UGV3_9ZZZZ</name>
<evidence type="ECO:0000313" key="1">
    <source>
        <dbReference type="EMBL" id="KKN92450.1"/>
    </source>
</evidence>
<sequence length="248" mass="27249">MMGNLFKKELTKMAEDQTFNVAAPGAYYTSTGNDPNRSHGAVVANIHTKHGKGFWSHIQIHADDFIQYKLFNGVRLGMLLYKLKLHEPRDEEGLRPDWHYIKNQENANAKLEATLGKTFLAIDEDISEWAAKEQEGKGHRKFIKSIAKTDPENLKMIAGLKDLHDGMEAPLGDHNPENSQPMSSGTVPTITGPVSAGVVYNYQPQPAGLSVGSETLISVDPESNVTLGDGMKKAIRDVLDEPETGKAP</sequence>
<reference evidence="1" key="1">
    <citation type="journal article" date="2015" name="Nature">
        <title>Complex archaea that bridge the gap between prokaryotes and eukaryotes.</title>
        <authorList>
            <person name="Spang A."/>
            <person name="Saw J.H."/>
            <person name="Jorgensen S.L."/>
            <person name="Zaremba-Niedzwiedzka K."/>
            <person name="Martijn J."/>
            <person name="Lind A.E."/>
            <person name="van Eijk R."/>
            <person name="Schleper C."/>
            <person name="Guy L."/>
            <person name="Ettema T.J."/>
        </authorList>
    </citation>
    <scope>NUCLEOTIDE SEQUENCE</scope>
</reference>
<accession>A0A0F9UGV3</accession>
<proteinExistence type="predicted"/>
<organism evidence="1">
    <name type="scientific">marine sediment metagenome</name>
    <dbReference type="NCBI Taxonomy" id="412755"/>
    <lineage>
        <taxon>unclassified sequences</taxon>
        <taxon>metagenomes</taxon>
        <taxon>ecological metagenomes</taxon>
    </lineage>
</organism>
<gene>
    <name evidence="1" type="ORF">LCGC14_0209410</name>
</gene>
<dbReference type="EMBL" id="LAZR01000095">
    <property type="protein sequence ID" value="KKN92450.1"/>
    <property type="molecule type" value="Genomic_DNA"/>
</dbReference>